<feature type="transmembrane region" description="Helical" evidence="1">
    <location>
        <begin position="82"/>
        <end position="105"/>
    </location>
</feature>
<dbReference type="OrthoDB" id="287528at2"/>
<dbReference type="AlphaFoldDB" id="A0A1I3F2D3"/>
<evidence type="ECO:0000313" key="2">
    <source>
        <dbReference type="EMBL" id="SFI05399.1"/>
    </source>
</evidence>
<dbReference type="EMBL" id="FOQD01000005">
    <property type="protein sequence ID" value="SFI05399.1"/>
    <property type="molecule type" value="Genomic_DNA"/>
</dbReference>
<reference evidence="3" key="1">
    <citation type="submission" date="2016-10" db="EMBL/GenBank/DDBJ databases">
        <authorList>
            <person name="Varghese N."/>
            <person name="Submissions S."/>
        </authorList>
    </citation>
    <scope>NUCLEOTIDE SEQUENCE [LARGE SCALE GENOMIC DNA]</scope>
    <source>
        <strain evidence="3">DSM 26348</strain>
    </source>
</reference>
<evidence type="ECO:0000313" key="3">
    <source>
        <dbReference type="Proteomes" id="UP000199518"/>
    </source>
</evidence>
<keyword evidence="1" id="KW-0472">Membrane</keyword>
<dbReference type="STRING" id="1576369.SAMN05421753_10553"/>
<organism evidence="2 3">
    <name type="scientific">Planctomicrobium piriforme</name>
    <dbReference type="NCBI Taxonomy" id="1576369"/>
    <lineage>
        <taxon>Bacteria</taxon>
        <taxon>Pseudomonadati</taxon>
        <taxon>Planctomycetota</taxon>
        <taxon>Planctomycetia</taxon>
        <taxon>Planctomycetales</taxon>
        <taxon>Planctomycetaceae</taxon>
        <taxon>Planctomicrobium</taxon>
    </lineage>
</organism>
<feature type="transmembrane region" description="Helical" evidence="1">
    <location>
        <begin position="7"/>
        <end position="33"/>
    </location>
</feature>
<feature type="transmembrane region" description="Helical" evidence="1">
    <location>
        <begin position="53"/>
        <end position="75"/>
    </location>
</feature>
<sequence length="141" mass="15184">MERVFQMIFGIVAGFVTAFVLVNLTELFSSIVHPLPPDFKGTMEEMCQQVANYPTWVLGVVVPLWGFTAFAGTWVAGRVGNLGSAGVLAVLLLYALGCNLSMLPYPLWFKIAQPIAVVIAIAAACVLVSRRSPLLESQTPA</sequence>
<accession>A0A1I3F2D3</accession>
<feature type="transmembrane region" description="Helical" evidence="1">
    <location>
        <begin position="111"/>
        <end position="129"/>
    </location>
</feature>
<gene>
    <name evidence="2" type="ORF">SAMN05421753_10553</name>
</gene>
<dbReference type="RefSeq" id="WP_139228326.1">
    <property type="nucleotide sequence ID" value="NZ_FOQD01000005.1"/>
</dbReference>
<name>A0A1I3F2D3_9PLAN</name>
<evidence type="ECO:0000256" key="1">
    <source>
        <dbReference type="SAM" id="Phobius"/>
    </source>
</evidence>
<keyword evidence="1" id="KW-1133">Transmembrane helix</keyword>
<protein>
    <submittedName>
        <fullName evidence="2">Uncharacterized protein</fullName>
    </submittedName>
</protein>
<keyword evidence="3" id="KW-1185">Reference proteome</keyword>
<proteinExistence type="predicted"/>
<keyword evidence="1" id="KW-0812">Transmembrane</keyword>
<dbReference type="Proteomes" id="UP000199518">
    <property type="component" value="Unassembled WGS sequence"/>
</dbReference>